<organism evidence="4">
    <name type="scientific">marine sediment metagenome</name>
    <dbReference type="NCBI Taxonomy" id="412755"/>
    <lineage>
        <taxon>unclassified sequences</taxon>
        <taxon>metagenomes</taxon>
        <taxon>ecological metagenomes</taxon>
    </lineage>
</organism>
<evidence type="ECO:0000259" key="3">
    <source>
        <dbReference type="PROSITE" id="PS51668"/>
    </source>
</evidence>
<dbReference type="Pfam" id="PF01980">
    <property type="entry name" value="TrmO_N"/>
    <property type="match status" value="1"/>
</dbReference>
<gene>
    <name evidence="4" type="ORF">S03H2_51162</name>
</gene>
<dbReference type="AlphaFoldDB" id="X1IYC7"/>
<dbReference type="PANTHER" id="PTHR12818:SF0">
    <property type="entry name" value="TRNA (ADENINE(37)-N6)-METHYLTRANSFERASE"/>
    <property type="match status" value="1"/>
</dbReference>
<evidence type="ECO:0000313" key="4">
    <source>
        <dbReference type="EMBL" id="GAH71084.1"/>
    </source>
</evidence>
<feature type="domain" description="TsaA-like" evidence="3">
    <location>
        <begin position="10"/>
        <end position="141"/>
    </location>
</feature>
<dbReference type="InterPro" id="IPR036414">
    <property type="entry name" value="YaeB_N_sf"/>
</dbReference>
<evidence type="ECO:0000256" key="2">
    <source>
        <dbReference type="ARBA" id="ARBA00033753"/>
    </source>
</evidence>
<comment type="caution">
    <text evidence="4">The sequence shown here is derived from an EMBL/GenBank/DDBJ whole genome shotgun (WGS) entry which is preliminary data.</text>
</comment>
<accession>X1IYC7</accession>
<dbReference type="PANTHER" id="PTHR12818">
    <property type="entry name" value="TRNA (ADENINE(37)-N6)-METHYLTRANSFERASE"/>
    <property type="match status" value="1"/>
</dbReference>
<protein>
    <recommendedName>
        <fullName evidence="3">TsaA-like domain-containing protein</fullName>
    </recommendedName>
</protein>
<dbReference type="SUPFAM" id="SSF118196">
    <property type="entry name" value="YaeB-like"/>
    <property type="match status" value="1"/>
</dbReference>
<reference evidence="4" key="1">
    <citation type="journal article" date="2014" name="Front. Microbiol.">
        <title>High frequency of phylogenetically diverse reductive dehalogenase-homologous genes in deep subseafloor sedimentary metagenomes.</title>
        <authorList>
            <person name="Kawai M."/>
            <person name="Futagami T."/>
            <person name="Toyoda A."/>
            <person name="Takaki Y."/>
            <person name="Nishi S."/>
            <person name="Hori S."/>
            <person name="Arai W."/>
            <person name="Tsubouchi T."/>
            <person name="Morono Y."/>
            <person name="Uchiyama I."/>
            <person name="Ito T."/>
            <person name="Fujiyama A."/>
            <person name="Inagaki F."/>
            <person name="Takami H."/>
        </authorList>
    </citation>
    <scope>NUCLEOTIDE SEQUENCE</scope>
    <source>
        <strain evidence="4">Expedition CK06-06</strain>
    </source>
</reference>
<dbReference type="InterPro" id="IPR023370">
    <property type="entry name" value="TrmO-like_N"/>
</dbReference>
<dbReference type="EMBL" id="BARU01032437">
    <property type="protein sequence ID" value="GAH71084.1"/>
    <property type="molecule type" value="Genomic_DNA"/>
</dbReference>
<keyword evidence="1" id="KW-0949">S-adenosyl-L-methionine</keyword>
<sequence length="151" mass="16821">MADKLPGMTLKAIGIVRNEIKQPIRHGWREIVSEVVVNSNLTEALDRLDEFSHIIVLYWLHQFPAGRQLSLKVHPMGKAELPLVGRFATRSPSRPNPLGQATVRLLERRGNILKVKGLDAIDGTPVIDIKPYIPGYDSAADAKAPPWMTNQ</sequence>
<proteinExistence type="inferred from homology"/>
<dbReference type="PROSITE" id="PS51668">
    <property type="entry name" value="TSAA_2"/>
    <property type="match status" value="1"/>
</dbReference>
<name>X1IYC7_9ZZZZ</name>
<dbReference type="CDD" id="cd09281">
    <property type="entry name" value="UPF0066"/>
    <property type="match status" value="1"/>
</dbReference>
<comment type="similarity">
    <text evidence="2">Belongs to the tRNA methyltransferase O family.</text>
</comment>
<dbReference type="NCBIfam" id="TIGR00104">
    <property type="entry name" value="tRNA_TsaA"/>
    <property type="match status" value="1"/>
</dbReference>
<dbReference type="Gene3D" id="2.40.30.70">
    <property type="entry name" value="YaeB-like"/>
    <property type="match status" value="1"/>
</dbReference>
<evidence type="ECO:0000256" key="1">
    <source>
        <dbReference type="ARBA" id="ARBA00022691"/>
    </source>
</evidence>
<dbReference type="InterPro" id="IPR036413">
    <property type="entry name" value="YaeB-like_sf"/>
</dbReference>
<dbReference type="InterPro" id="IPR040372">
    <property type="entry name" value="YaeB-like"/>
</dbReference>